<feature type="coiled-coil region" evidence="1">
    <location>
        <begin position="45"/>
        <end position="72"/>
    </location>
</feature>
<dbReference type="AlphaFoldDB" id="A0A370HY20"/>
<keyword evidence="1" id="KW-0175">Coiled coil</keyword>
<accession>A0A370HY20</accession>
<organism evidence="3 4">
    <name type="scientific">Nocardia pseudobrasiliensis</name>
    <dbReference type="NCBI Taxonomy" id="45979"/>
    <lineage>
        <taxon>Bacteria</taxon>
        <taxon>Bacillati</taxon>
        <taxon>Actinomycetota</taxon>
        <taxon>Actinomycetes</taxon>
        <taxon>Mycobacteriales</taxon>
        <taxon>Nocardiaceae</taxon>
        <taxon>Nocardia</taxon>
    </lineage>
</organism>
<evidence type="ECO:0000313" key="3">
    <source>
        <dbReference type="EMBL" id="RDI63406.1"/>
    </source>
</evidence>
<reference evidence="3 4" key="1">
    <citation type="submission" date="2018-07" db="EMBL/GenBank/DDBJ databases">
        <title>Genomic Encyclopedia of Type Strains, Phase IV (KMG-IV): sequencing the most valuable type-strain genomes for metagenomic binning, comparative biology and taxonomic classification.</title>
        <authorList>
            <person name="Goeker M."/>
        </authorList>
    </citation>
    <scope>NUCLEOTIDE SEQUENCE [LARGE SCALE GENOMIC DNA]</scope>
    <source>
        <strain evidence="3 4">DSM 44290</strain>
    </source>
</reference>
<keyword evidence="2" id="KW-1133">Transmembrane helix</keyword>
<keyword evidence="2" id="KW-0472">Membrane</keyword>
<dbReference type="STRING" id="1210086.GCA_001613105_07120"/>
<keyword evidence="4" id="KW-1185">Reference proteome</keyword>
<evidence type="ECO:0008006" key="5">
    <source>
        <dbReference type="Google" id="ProtNLM"/>
    </source>
</evidence>
<proteinExistence type="predicted"/>
<comment type="caution">
    <text evidence="3">The sequence shown here is derived from an EMBL/GenBank/DDBJ whole genome shotgun (WGS) entry which is preliminary data.</text>
</comment>
<dbReference type="EMBL" id="QQBC01000010">
    <property type="protein sequence ID" value="RDI63406.1"/>
    <property type="molecule type" value="Genomic_DNA"/>
</dbReference>
<dbReference type="Proteomes" id="UP000254869">
    <property type="component" value="Unassembled WGS sequence"/>
</dbReference>
<feature type="transmembrane region" description="Helical" evidence="2">
    <location>
        <begin position="6"/>
        <end position="25"/>
    </location>
</feature>
<gene>
    <name evidence="3" type="ORF">DFR76_110103</name>
</gene>
<dbReference type="RefSeq" id="WP_068007077.1">
    <property type="nucleotide sequence ID" value="NZ_QQBC01000010.1"/>
</dbReference>
<sequence>MSGAVLTVVIIVVVVAILILIALALRPTLRRRGLRSRFGPEYDRLVQKSDDRRAVEAELAERERRHSQLELRELSDGQKQRYQMEWARMQEQFVDDPAAALGSADRLVTAIMAERGYPTESREQQIADLSVEHAEPLGGYRVAHDITTRAGQGAASTEEMRTAIVHYRELFADLLGTDPTPTSQHQ</sequence>
<keyword evidence="2" id="KW-0812">Transmembrane</keyword>
<evidence type="ECO:0000313" key="4">
    <source>
        <dbReference type="Proteomes" id="UP000254869"/>
    </source>
</evidence>
<evidence type="ECO:0000256" key="2">
    <source>
        <dbReference type="SAM" id="Phobius"/>
    </source>
</evidence>
<protein>
    <recommendedName>
        <fullName evidence="5">Secreted protein</fullName>
    </recommendedName>
</protein>
<name>A0A370HY20_9NOCA</name>
<evidence type="ECO:0000256" key="1">
    <source>
        <dbReference type="SAM" id="Coils"/>
    </source>
</evidence>